<protein>
    <recommendedName>
        <fullName evidence="3">Phytanoyl-CoA dioxygenase family protein</fullName>
    </recommendedName>
</protein>
<evidence type="ECO:0000313" key="2">
    <source>
        <dbReference type="Proteomes" id="UP000575480"/>
    </source>
</evidence>
<sequence>MKMGENWHVHAPWAQLVCCTEIPEDKLVKFMAISNETLDEAKTAEDKDNYHGGIIPQPWTIMNDKFEKYGVTDYLMEMVEKYMQTILWNGNVQSNLNTTIPGGPHTHWHARIAGAWIASQKENDYIPVHAHNNQTESCKISAVLYLKVPEQIGWTREQIERKDSNEMKIRGGQDGQIVFTGVGGADLFSTTSHWNVPPQLGWLYLFPSSLTHQVYPFKGEGERRGISLNIDVISKEQLQAIEENVKKQKEGITYNDYKIDTEEDAKANSMGYKVKL</sequence>
<name>A0A7K4MWL6_9ARCH</name>
<evidence type="ECO:0008006" key="3">
    <source>
        <dbReference type="Google" id="ProtNLM"/>
    </source>
</evidence>
<gene>
    <name evidence="1" type="ORF">HX858_09250</name>
</gene>
<reference evidence="1 2" key="1">
    <citation type="journal article" date="2019" name="Environ. Microbiol.">
        <title>Genomics insights into ecotype formation of ammonia-oxidizing archaea in the deep ocean.</title>
        <authorList>
            <person name="Wang Y."/>
            <person name="Huang J.M."/>
            <person name="Cui G.J."/>
            <person name="Nunoura T."/>
            <person name="Takaki Y."/>
            <person name="Li W.L."/>
            <person name="Li J."/>
            <person name="Gao Z.M."/>
            <person name="Takai K."/>
            <person name="Zhang A.Q."/>
            <person name="Stepanauskas R."/>
        </authorList>
    </citation>
    <scope>NUCLEOTIDE SEQUENCE [LARGE SCALE GENOMIC DNA]</scope>
    <source>
        <strain evidence="1 2">L15a</strain>
    </source>
</reference>
<dbReference type="EMBL" id="JACATH010000025">
    <property type="protein sequence ID" value="NWJ57912.1"/>
    <property type="molecule type" value="Genomic_DNA"/>
</dbReference>
<evidence type="ECO:0000313" key="1">
    <source>
        <dbReference type="EMBL" id="NWJ57912.1"/>
    </source>
</evidence>
<comment type="caution">
    <text evidence="1">The sequence shown here is derived from an EMBL/GenBank/DDBJ whole genome shotgun (WGS) entry which is preliminary data.</text>
</comment>
<dbReference type="Gene3D" id="2.60.120.620">
    <property type="entry name" value="q2cbj1_9rhob like domain"/>
    <property type="match status" value="1"/>
</dbReference>
<dbReference type="Pfam" id="PF13759">
    <property type="entry name" value="2OG-FeII_Oxy_5"/>
    <property type="match status" value="1"/>
</dbReference>
<organism evidence="1 2">
    <name type="scientific">Marine Group I thaumarchaeote</name>
    <dbReference type="NCBI Taxonomy" id="2511932"/>
    <lineage>
        <taxon>Archaea</taxon>
        <taxon>Nitrososphaerota</taxon>
        <taxon>Marine Group I</taxon>
    </lineage>
</organism>
<accession>A0A7K4MWL6</accession>
<dbReference type="Proteomes" id="UP000575480">
    <property type="component" value="Unassembled WGS sequence"/>
</dbReference>
<dbReference type="AlphaFoldDB" id="A0A7K4MWL6"/>
<proteinExistence type="predicted"/>
<dbReference type="InterPro" id="IPR012668">
    <property type="entry name" value="CHP02466"/>
</dbReference>